<comment type="caution">
    <text evidence="1">The sequence shown here is derived from an EMBL/GenBank/DDBJ whole genome shotgun (WGS) entry which is preliminary data.</text>
</comment>
<evidence type="ECO:0000313" key="2">
    <source>
        <dbReference type="Proteomes" id="UP000472320"/>
    </source>
</evidence>
<name>A0A6L6QBQ5_9BURK</name>
<reference evidence="1 2" key="1">
    <citation type="submission" date="2019-11" db="EMBL/GenBank/DDBJ databases">
        <title>Type strains purchased from KCTC, JCM and DSMZ.</title>
        <authorList>
            <person name="Lu H."/>
        </authorList>
    </citation>
    <scope>NUCLEOTIDE SEQUENCE [LARGE SCALE GENOMIC DNA]</scope>
    <source>
        <strain evidence="1 2">JCM 31587</strain>
    </source>
</reference>
<evidence type="ECO:0000313" key="1">
    <source>
        <dbReference type="EMBL" id="MTW09227.1"/>
    </source>
</evidence>
<dbReference type="AlphaFoldDB" id="A0A6L6QBQ5"/>
<sequence length="125" mass="14488">MLNHREADARAEAILREARAEWPRKKPLINLLPFYRRFCPELKRFDEAEAFAIVQAANRAIVAHPGFNMLFRMVMGALIGYCFYRYPALIWLAVPIAFGGMCFDFWRVRRQIAVLCARLLPKAAT</sequence>
<organism evidence="1 2">
    <name type="scientific">Massilia eburnea</name>
    <dbReference type="NCBI Taxonomy" id="1776165"/>
    <lineage>
        <taxon>Bacteria</taxon>
        <taxon>Pseudomonadati</taxon>
        <taxon>Pseudomonadota</taxon>
        <taxon>Betaproteobacteria</taxon>
        <taxon>Burkholderiales</taxon>
        <taxon>Oxalobacteraceae</taxon>
        <taxon>Telluria group</taxon>
        <taxon>Massilia</taxon>
    </lineage>
</organism>
<proteinExistence type="predicted"/>
<dbReference type="EMBL" id="WNKX01000001">
    <property type="protein sequence ID" value="MTW09227.1"/>
    <property type="molecule type" value="Genomic_DNA"/>
</dbReference>
<dbReference type="RefSeq" id="WP_155452206.1">
    <property type="nucleotide sequence ID" value="NZ_WNKX01000001.1"/>
</dbReference>
<accession>A0A6L6QBQ5</accession>
<keyword evidence="2" id="KW-1185">Reference proteome</keyword>
<dbReference type="Proteomes" id="UP000472320">
    <property type="component" value="Unassembled WGS sequence"/>
</dbReference>
<gene>
    <name evidence="1" type="ORF">GM658_01305</name>
</gene>
<protein>
    <submittedName>
        <fullName evidence="1">Uncharacterized protein</fullName>
    </submittedName>
</protein>